<evidence type="ECO:0000256" key="10">
    <source>
        <dbReference type="RuleBase" id="RU000488"/>
    </source>
</evidence>
<keyword evidence="3 10" id="KW-0813">Transport</keyword>
<evidence type="ECO:0000256" key="3">
    <source>
        <dbReference type="ARBA" id="ARBA00022448"/>
    </source>
</evidence>
<keyword evidence="8 9" id="KW-0472">Membrane</keyword>
<dbReference type="SUPFAM" id="SSF103506">
    <property type="entry name" value="Mitochondrial carrier"/>
    <property type="match status" value="1"/>
</dbReference>
<evidence type="ECO:0000256" key="1">
    <source>
        <dbReference type="ARBA" id="ARBA00004225"/>
    </source>
</evidence>
<dbReference type="Proteomes" id="UP001527925">
    <property type="component" value="Unassembled WGS sequence"/>
</dbReference>
<feature type="repeat" description="Solcar" evidence="9">
    <location>
        <begin position="13"/>
        <end position="86"/>
    </location>
</feature>
<comment type="similarity">
    <text evidence="2 10">Belongs to the mitochondrial carrier (TC 2.A.29) family.</text>
</comment>
<evidence type="ECO:0000256" key="7">
    <source>
        <dbReference type="ARBA" id="ARBA00023128"/>
    </source>
</evidence>
<name>A0ABR4N514_9FUNG</name>
<dbReference type="Gene3D" id="1.50.40.10">
    <property type="entry name" value="Mitochondrial carrier domain"/>
    <property type="match status" value="1"/>
</dbReference>
<dbReference type="PRINTS" id="PR00926">
    <property type="entry name" value="MITOCARRIER"/>
</dbReference>
<protein>
    <submittedName>
        <fullName evidence="12">S-adenosylmethionine transporter</fullName>
    </submittedName>
</protein>
<dbReference type="EMBL" id="JADGIZ020000031">
    <property type="protein sequence ID" value="KAL2914631.1"/>
    <property type="molecule type" value="Genomic_DNA"/>
</dbReference>
<dbReference type="PROSITE" id="PS50920">
    <property type="entry name" value="SOLCAR"/>
    <property type="match status" value="3"/>
</dbReference>
<comment type="caution">
    <text evidence="12">The sequence shown here is derived from an EMBL/GenBank/DDBJ whole genome shotgun (WGS) entry which is preliminary data.</text>
</comment>
<reference evidence="12 13" key="1">
    <citation type="submission" date="2023-09" db="EMBL/GenBank/DDBJ databases">
        <title>Pangenome analysis of Batrachochytrium dendrobatidis and related Chytrids.</title>
        <authorList>
            <person name="Yacoub M.N."/>
            <person name="Stajich J.E."/>
            <person name="James T.Y."/>
        </authorList>
    </citation>
    <scope>NUCLEOTIDE SEQUENCE [LARGE SCALE GENOMIC DNA]</scope>
    <source>
        <strain evidence="12 13">JEL0888</strain>
    </source>
</reference>
<evidence type="ECO:0000256" key="8">
    <source>
        <dbReference type="ARBA" id="ARBA00023136"/>
    </source>
</evidence>
<gene>
    <name evidence="12" type="primary">PET8</name>
    <name evidence="12" type="ORF">HK105_205769</name>
</gene>
<keyword evidence="13" id="KW-1185">Reference proteome</keyword>
<feature type="repeat" description="Solcar" evidence="9">
    <location>
        <begin position="96"/>
        <end position="178"/>
    </location>
</feature>
<dbReference type="InterPro" id="IPR018108">
    <property type="entry name" value="MCP_transmembrane"/>
</dbReference>
<dbReference type="PANTHER" id="PTHR45667">
    <property type="entry name" value="S-ADENOSYLMETHIONINE MITOCHONDRIAL CARRIER PROTEIN"/>
    <property type="match status" value="1"/>
</dbReference>
<keyword evidence="6 11" id="KW-1133">Transmembrane helix</keyword>
<dbReference type="InterPro" id="IPR002067">
    <property type="entry name" value="MCP"/>
</dbReference>
<dbReference type="Pfam" id="PF00153">
    <property type="entry name" value="Mito_carr"/>
    <property type="match status" value="3"/>
</dbReference>
<evidence type="ECO:0000256" key="5">
    <source>
        <dbReference type="ARBA" id="ARBA00022737"/>
    </source>
</evidence>
<proteinExistence type="inferred from homology"/>
<feature type="transmembrane region" description="Helical" evidence="11">
    <location>
        <begin position="57"/>
        <end position="79"/>
    </location>
</feature>
<dbReference type="InterPro" id="IPR023395">
    <property type="entry name" value="MCP_dom_sf"/>
</dbReference>
<keyword evidence="7" id="KW-0496">Mitochondrion</keyword>
<organism evidence="12 13">
    <name type="scientific">Polyrhizophydium stewartii</name>
    <dbReference type="NCBI Taxonomy" id="2732419"/>
    <lineage>
        <taxon>Eukaryota</taxon>
        <taxon>Fungi</taxon>
        <taxon>Fungi incertae sedis</taxon>
        <taxon>Chytridiomycota</taxon>
        <taxon>Chytridiomycota incertae sedis</taxon>
        <taxon>Chytridiomycetes</taxon>
        <taxon>Rhizophydiales</taxon>
        <taxon>Rhizophydiales incertae sedis</taxon>
        <taxon>Polyrhizophydium</taxon>
    </lineage>
</organism>
<comment type="subcellular location">
    <subcellularLocation>
        <location evidence="1">Mitochondrion membrane</location>
        <topology evidence="1">Multi-pass membrane protein</topology>
    </subcellularLocation>
</comment>
<feature type="repeat" description="Solcar" evidence="9">
    <location>
        <begin position="187"/>
        <end position="273"/>
    </location>
</feature>
<evidence type="ECO:0000256" key="9">
    <source>
        <dbReference type="PROSITE-ProRule" id="PRU00282"/>
    </source>
</evidence>
<evidence type="ECO:0000256" key="6">
    <source>
        <dbReference type="ARBA" id="ARBA00022989"/>
    </source>
</evidence>
<keyword evidence="4 9" id="KW-0812">Transmembrane</keyword>
<sequence>MPDPAAPTPTPTPTPLQALLAGAAAGTTVDTVLFPLDTVKTRLQSKAGFRASGGFRNIYAGLSSAVMGSAPSAAAFFLAYETLKATLSTRFREPSQQPLVHMASASAGEVAACVVRVPTEIVKQRMQTGIYASVPEAVSSILRSQGVRGFYKGYAMTIFREIPFACIQFPLYEGMKRRLAAYLQRPLWFTEAAFCGCIAGGIAAAATTPLDVVKTRIMLSLKAGKTASIVGTARGILAEEGALTFLSGIGPRVMWISIGGSIFLGMYEASKSVLVQYT</sequence>
<accession>A0ABR4N514</accession>
<evidence type="ECO:0000256" key="4">
    <source>
        <dbReference type="ARBA" id="ARBA00022692"/>
    </source>
</evidence>
<evidence type="ECO:0000313" key="12">
    <source>
        <dbReference type="EMBL" id="KAL2914631.1"/>
    </source>
</evidence>
<evidence type="ECO:0000313" key="13">
    <source>
        <dbReference type="Proteomes" id="UP001527925"/>
    </source>
</evidence>
<keyword evidence="5" id="KW-0677">Repeat</keyword>
<evidence type="ECO:0000256" key="11">
    <source>
        <dbReference type="SAM" id="Phobius"/>
    </source>
</evidence>
<evidence type="ECO:0000256" key="2">
    <source>
        <dbReference type="ARBA" id="ARBA00006375"/>
    </source>
</evidence>